<dbReference type="Proteomes" id="UP000278031">
    <property type="component" value="Unassembled WGS sequence"/>
</dbReference>
<gene>
    <name evidence="2" type="ORF">DRO04_02825</name>
</gene>
<dbReference type="AlphaFoldDB" id="A0A497JG36"/>
<feature type="domain" description="DUF2070" evidence="1">
    <location>
        <begin position="8"/>
        <end position="223"/>
    </location>
</feature>
<reference evidence="2 3" key="1">
    <citation type="submission" date="2018-06" db="EMBL/GenBank/DDBJ databases">
        <title>Extensive metabolic versatility and redundancy in microbially diverse, dynamic hydrothermal sediments.</title>
        <authorList>
            <person name="Dombrowski N."/>
            <person name="Teske A."/>
            <person name="Baker B.J."/>
        </authorList>
    </citation>
    <scope>NUCLEOTIDE SEQUENCE [LARGE SCALE GENOMIC DNA]</scope>
    <source>
        <strain evidence="2">B51_G17</strain>
    </source>
</reference>
<accession>A0A497JG36</accession>
<proteinExistence type="predicted"/>
<dbReference type="Pfam" id="PF09843">
    <property type="entry name" value="DUF2070"/>
    <property type="match status" value="1"/>
</dbReference>
<evidence type="ECO:0000313" key="2">
    <source>
        <dbReference type="EMBL" id="RLG69796.1"/>
    </source>
</evidence>
<protein>
    <recommendedName>
        <fullName evidence="1">DUF2070 domain-containing protein</fullName>
    </recommendedName>
</protein>
<name>A0A497JG36_9ARCH</name>
<dbReference type="InterPro" id="IPR019204">
    <property type="entry name" value="DUF2070_membrane"/>
</dbReference>
<dbReference type="EMBL" id="QMWP01000107">
    <property type="protein sequence ID" value="RLG69796.1"/>
    <property type="molecule type" value="Genomic_DNA"/>
</dbReference>
<evidence type="ECO:0000313" key="3">
    <source>
        <dbReference type="Proteomes" id="UP000278031"/>
    </source>
</evidence>
<comment type="caution">
    <text evidence="2">The sequence shown here is derived from an EMBL/GenBank/DDBJ whole genome shotgun (WGS) entry which is preliminary data.</text>
</comment>
<sequence length="225" mass="25026">MISFVYTLDLGLEDISEEITSALRLKRDYIVVDCHSSTSPMGDISPRPENDVGNEIIRCLSKLKTCNSFQEKGSIRVGRASLPRIKGEVGSSGVWSLELKIADKSLPIVLFDANNMLLEVRKKLGEKYLIATTDTHEVAGRITGKGYTPLGSRLSFEILENAIKEASSNALEFEQVEFRFSTATVNLKVIGEKTINYFKTFTGKGLRYSTFIFLYLLTSPLLLLA</sequence>
<organism evidence="2 3">
    <name type="scientific">Candidatus Iainarchaeum sp</name>
    <dbReference type="NCBI Taxonomy" id="3101447"/>
    <lineage>
        <taxon>Archaea</taxon>
        <taxon>Candidatus Iainarchaeota</taxon>
        <taxon>Candidatus Iainarchaeia</taxon>
        <taxon>Candidatus Iainarchaeales</taxon>
        <taxon>Candidatus Iainarchaeaceae</taxon>
        <taxon>Candidatus Iainarchaeum</taxon>
    </lineage>
</organism>
<evidence type="ECO:0000259" key="1">
    <source>
        <dbReference type="Pfam" id="PF09843"/>
    </source>
</evidence>